<proteinExistence type="predicted"/>
<comment type="caution">
    <text evidence="1">The sequence shown here is derived from an EMBL/GenBank/DDBJ whole genome shotgun (WGS) entry which is preliminary data.</text>
</comment>
<evidence type="ECO:0000313" key="2">
    <source>
        <dbReference type="Proteomes" id="UP001500822"/>
    </source>
</evidence>
<accession>A0ABP8YQU6</accession>
<dbReference type="EMBL" id="BAABIE010000001">
    <property type="protein sequence ID" value="GAA4737222.1"/>
    <property type="molecule type" value="Genomic_DNA"/>
</dbReference>
<keyword evidence="2" id="KW-1185">Reference proteome</keyword>
<name>A0ABP8YQU6_9ACTN</name>
<gene>
    <name evidence="1" type="ORF">GCM10023217_00100</name>
</gene>
<organism evidence="1 2">
    <name type="scientific">Gordonia alkaliphila</name>
    <dbReference type="NCBI Taxonomy" id="1053547"/>
    <lineage>
        <taxon>Bacteria</taxon>
        <taxon>Bacillati</taxon>
        <taxon>Actinomycetota</taxon>
        <taxon>Actinomycetes</taxon>
        <taxon>Mycobacteriales</taxon>
        <taxon>Gordoniaceae</taxon>
        <taxon>Gordonia</taxon>
    </lineage>
</organism>
<dbReference type="RefSeq" id="WP_345311973.1">
    <property type="nucleotide sequence ID" value="NZ_BAABIE010000001.1"/>
</dbReference>
<sequence>MRTPRHLLALPRARRDNHRRHRSGPIAAVSLLTVGLLALTGVPTAHAEPRANTGFALPFSGAPAFEYVAPTKTTAPGKINQPLGQKAADALAARIGLHRSDALSPKQARDLVSGRGVGGDPQAAKTIDASIAILTNTVGRPMLSKINGQVVPSVLGSYGVYVNTRGQLQSPANADAPTRKVNTLIAPGGYVGQWLRANGATHTLLALYRSAYTVEVPFGFVAQQISGDAQLVTNTKGGVTTTVGMSMAPPLWIVNFALIYIVSPRLAAAMPAYWTPIPPEVVRAIEASPTGQVPYARYQQYFR</sequence>
<protein>
    <submittedName>
        <fullName evidence="1">Uncharacterized protein</fullName>
    </submittedName>
</protein>
<dbReference type="Proteomes" id="UP001500822">
    <property type="component" value="Unassembled WGS sequence"/>
</dbReference>
<reference evidence="2" key="1">
    <citation type="journal article" date="2019" name="Int. J. Syst. Evol. Microbiol.">
        <title>The Global Catalogue of Microorganisms (GCM) 10K type strain sequencing project: providing services to taxonomists for standard genome sequencing and annotation.</title>
        <authorList>
            <consortium name="The Broad Institute Genomics Platform"/>
            <consortium name="The Broad Institute Genome Sequencing Center for Infectious Disease"/>
            <person name="Wu L."/>
            <person name="Ma J."/>
        </authorList>
    </citation>
    <scope>NUCLEOTIDE SEQUENCE [LARGE SCALE GENOMIC DNA]</scope>
    <source>
        <strain evidence="2">JCM 18077</strain>
    </source>
</reference>
<evidence type="ECO:0000313" key="1">
    <source>
        <dbReference type="EMBL" id="GAA4737222.1"/>
    </source>
</evidence>